<dbReference type="PIRSF" id="PIRSF005902">
    <property type="entry name" value="DNase_TatD"/>
    <property type="match status" value="1"/>
</dbReference>
<dbReference type="EMBL" id="CP002456">
    <property type="protein sequence ID" value="ADU92342.1"/>
    <property type="molecule type" value="Genomic_DNA"/>
</dbReference>
<dbReference type="AlphaFoldDB" id="A0A654KIU7"/>
<dbReference type="CDD" id="cd01310">
    <property type="entry name" value="TatD_DNAse"/>
    <property type="match status" value="1"/>
</dbReference>
<accession>A0A654KIU7</accession>
<feature type="binding site" evidence="4">
    <location>
        <position position="91"/>
    </location>
    <ligand>
        <name>a divalent metal cation</name>
        <dbReference type="ChEBI" id="CHEBI:60240"/>
        <label>1</label>
    </ligand>
</feature>
<proteinExistence type="inferred from homology"/>
<evidence type="ECO:0000256" key="1">
    <source>
        <dbReference type="ARBA" id="ARBA00009275"/>
    </source>
</evidence>
<dbReference type="InterPro" id="IPR001130">
    <property type="entry name" value="TatD-like"/>
</dbReference>
<dbReference type="InterPro" id="IPR015991">
    <property type="entry name" value="TatD/YcfH-like"/>
</dbReference>
<evidence type="ECO:0000313" key="6">
    <source>
        <dbReference type="Proteomes" id="UP000007472"/>
    </source>
</evidence>
<feature type="binding site" evidence="4">
    <location>
        <position position="6"/>
    </location>
    <ligand>
        <name>a divalent metal cation</name>
        <dbReference type="ChEBI" id="CHEBI:60240"/>
        <label>1</label>
    </ligand>
</feature>
<gene>
    <name evidence="5" type="ordered locus">TEQUI_1428</name>
</gene>
<keyword evidence="3" id="KW-0378">Hydrolase</keyword>
<dbReference type="FunFam" id="3.20.20.140:FF:000005">
    <property type="entry name" value="TatD family hydrolase"/>
    <property type="match status" value="1"/>
</dbReference>
<comment type="similarity">
    <text evidence="1">Belongs to the metallo-dependent hydrolases superfamily. TatD-type hydrolase family.</text>
</comment>
<dbReference type="Pfam" id="PF01026">
    <property type="entry name" value="TatD_DNase"/>
    <property type="match status" value="1"/>
</dbReference>
<dbReference type="SUPFAM" id="SSF51556">
    <property type="entry name" value="Metallo-dependent hydrolases"/>
    <property type="match status" value="1"/>
</dbReference>
<feature type="binding site" evidence="4">
    <location>
        <position position="127"/>
    </location>
    <ligand>
        <name>a divalent metal cation</name>
        <dbReference type="ChEBI" id="CHEBI:60240"/>
        <label>2</label>
    </ligand>
</feature>
<evidence type="ECO:0000256" key="2">
    <source>
        <dbReference type="ARBA" id="ARBA00022723"/>
    </source>
</evidence>
<feature type="binding site" evidence="4">
    <location>
        <position position="8"/>
    </location>
    <ligand>
        <name>a divalent metal cation</name>
        <dbReference type="ChEBI" id="CHEBI:60240"/>
        <label>1</label>
    </ligand>
</feature>
<dbReference type="NCBIfam" id="TIGR00010">
    <property type="entry name" value="YchF/TatD family DNA exonuclease"/>
    <property type="match status" value="1"/>
</dbReference>
<keyword evidence="2 4" id="KW-0479">Metal-binding</keyword>
<dbReference type="Proteomes" id="UP000007472">
    <property type="component" value="Chromosome"/>
</dbReference>
<dbReference type="KEGG" id="teq:TEQUI_1428"/>
<sequence>MFVDSHCHLDFPELIQDLDDILDRMKRNSVEHALCINVNKPDWDNVLNLVEKHANLSASVGVHPDYEDTEEPSVEDLVQYTRHPKVVAIGECGLDYYRLSEPLEWQRDRFRIHIRAAIEAGVPLVIHTRQAPKDTIKILKEEGAERCGGVMHCFTEDIDMARESLNLGFYISMSGIVTFKNATQVHEVAKFVPLDKLLIETDSPYLAPVPYRGKRNDPSYVMHVAEKIAELKEISLDEVGDQTTKNFYNLFSKIKQIS</sequence>
<dbReference type="Gene3D" id="3.20.20.140">
    <property type="entry name" value="Metal-dependent hydrolases"/>
    <property type="match status" value="1"/>
</dbReference>
<reference evidence="5 6" key="1">
    <citation type="journal article" date="2011" name="J. Bacteriol.">
        <title>Genome sequence of Taylorella equigenitalis MCE9, the causative agent of contagious equine metritis.</title>
        <authorList>
            <person name="Hebert L."/>
            <person name="Moumen B."/>
            <person name="Duquesne F."/>
            <person name="Breuil M.F."/>
            <person name="Laugier C."/>
            <person name="Batto J.M."/>
            <person name="Renault P."/>
            <person name="Petry S."/>
        </authorList>
    </citation>
    <scope>NUCLEOTIDE SEQUENCE [LARGE SCALE GENOMIC DNA]</scope>
    <source>
        <strain evidence="5 6">MCE9</strain>
    </source>
</reference>
<dbReference type="GO" id="GO:0005829">
    <property type="term" value="C:cytosol"/>
    <property type="evidence" value="ECO:0007669"/>
    <property type="project" value="TreeGrafter"/>
</dbReference>
<feature type="binding site" evidence="4">
    <location>
        <position position="202"/>
    </location>
    <ligand>
        <name>a divalent metal cation</name>
        <dbReference type="ChEBI" id="CHEBI:60240"/>
        <label>1</label>
    </ligand>
</feature>
<evidence type="ECO:0000256" key="3">
    <source>
        <dbReference type="ARBA" id="ARBA00022801"/>
    </source>
</evidence>
<dbReference type="InterPro" id="IPR032466">
    <property type="entry name" value="Metal_Hydrolase"/>
</dbReference>
<dbReference type="InterPro" id="IPR018228">
    <property type="entry name" value="DNase_TatD-rel_CS"/>
</dbReference>
<feature type="binding site" evidence="4">
    <location>
        <position position="152"/>
    </location>
    <ligand>
        <name>a divalent metal cation</name>
        <dbReference type="ChEBI" id="CHEBI:60240"/>
        <label>2</label>
    </ligand>
</feature>
<dbReference type="GO" id="GO:0046872">
    <property type="term" value="F:metal ion binding"/>
    <property type="evidence" value="ECO:0007669"/>
    <property type="project" value="UniProtKB-KW"/>
</dbReference>
<dbReference type="PANTHER" id="PTHR46124:SF2">
    <property type="entry name" value="D-AMINOACYL-TRNA DEACYLASE"/>
    <property type="match status" value="1"/>
</dbReference>
<organism evidence="5 6">
    <name type="scientific">Taylorella equigenitalis (strain MCE9)</name>
    <dbReference type="NCBI Taxonomy" id="937774"/>
    <lineage>
        <taxon>Bacteria</taxon>
        <taxon>Pseudomonadati</taxon>
        <taxon>Pseudomonadota</taxon>
        <taxon>Betaproteobacteria</taxon>
        <taxon>Burkholderiales</taxon>
        <taxon>Alcaligenaceae</taxon>
        <taxon>Taylorella</taxon>
    </lineage>
</organism>
<name>A0A654KIU7_TAYEM</name>
<evidence type="ECO:0000256" key="4">
    <source>
        <dbReference type="PIRSR" id="PIRSR005902-1"/>
    </source>
</evidence>
<dbReference type="GO" id="GO:0016788">
    <property type="term" value="F:hydrolase activity, acting on ester bonds"/>
    <property type="evidence" value="ECO:0007669"/>
    <property type="project" value="InterPro"/>
</dbReference>
<dbReference type="PANTHER" id="PTHR46124">
    <property type="entry name" value="D-AMINOACYL-TRNA DEACYLASE"/>
    <property type="match status" value="1"/>
</dbReference>
<dbReference type="PROSITE" id="PS01091">
    <property type="entry name" value="TATD_3"/>
    <property type="match status" value="1"/>
</dbReference>
<dbReference type="GO" id="GO:0004536">
    <property type="term" value="F:DNA nuclease activity"/>
    <property type="evidence" value="ECO:0007669"/>
    <property type="project" value="InterPro"/>
</dbReference>
<evidence type="ECO:0000313" key="5">
    <source>
        <dbReference type="EMBL" id="ADU92342.1"/>
    </source>
</evidence>
<protein>
    <submittedName>
        <fullName evidence="5">Deoxyribonuclease YcfH</fullName>
    </submittedName>
</protein>
<dbReference type="PROSITE" id="PS01137">
    <property type="entry name" value="TATD_1"/>
    <property type="match status" value="1"/>
</dbReference>